<gene>
    <name evidence="2" type="ORF">NLI96_g11493</name>
</gene>
<dbReference type="InterPro" id="IPR001245">
    <property type="entry name" value="Ser-Thr/Tyr_kinase_cat_dom"/>
</dbReference>
<evidence type="ECO:0000313" key="3">
    <source>
        <dbReference type="Proteomes" id="UP001212997"/>
    </source>
</evidence>
<dbReference type="PROSITE" id="PS50011">
    <property type="entry name" value="PROTEIN_KINASE_DOM"/>
    <property type="match status" value="1"/>
</dbReference>
<organism evidence="2 3">
    <name type="scientific">Meripilus lineatus</name>
    <dbReference type="NCBI Taxonomy" id="2056292"/>
    <lineage>
        <taxon>Eukaryota</taxon>
        <taxon>Fungi</taxon>
        <taxon>Dikarya</taxon>
        <taxon>Basidiomycota</taxon>
        <taxon>Agaricomycotina</taxon>
        <taxon>Agaricomycetes</taxon>
        <taxon>Polyporales</taxon>
        <taxon>Meripilaceae</taxon>
        <taxon>Meripilus</taxon>
    </lineage>
</organism>
<evidence type="ECO:0000259" key="1">
    <source>
        <dbReference type="PROSITE" id="PS50011"/>
    </source>
</evidence>
<dbReference type="Proteomes" id="UP001212997">
    <property type="component" value="Unassembled WGS sequence"/>
</dbReference>
<proteinExistence type="predicted"/>
<dbReference type="InterPro" id="IPR000719">
    <property type="entry name" value="Prot_kinase_dom"/>
</dbReference>
<evidence type="ECO:0000313" key="2">
    <source>
        <dbReference type="EMBL" id="KAJ3475947.1"/>
    </source>
</evidence>
<dbReference type="InterPro" id="IPR051681">
    <property type="entry name" value="Ser/Thr_Kinases-Pseudokinases"/>
</dbReference>
<accession>A0AAD5URN0</accession>
<protein>
    <recommendedName>
        <fullName evidence="1">Protein kinase domain-containing protein</fullName>
    </recommendedName>
</protein>
<feature type="domain" description="Protein kinase" evidence="1">
    <location>
        <begin position="43"/>
        <end position="249"/>
    </location>
</feature>
<dbReference type="InterPro" id="IPR011009">
    <property type="entry name" value="Kinase-like_dom_sf"/>
</dbReference>
<comment type="caution">
    <text evidence="2">The sequence shown here is derived from an EMBL/GenBank/DDBJ whole genome shotgun (WGS) entry which is preliminary data.</text>
</comment>
<dbReference type="PROSITE" id="PS00109">
    <property type="entry name" value="PROTEIN_KINASE_TYR"/>
    <property type="match status" value="1"/>
</dbReference>
<dbReference type="InterPro" id="IPR008266">
    <property type="entry name" value="Tyr_kinase_AS"/>
</dbReference>
<dbReference type="AlphaFoldDB" id="A0AAD5URN0"/>
<name>A0AAD5URN0_9APHY</name>
<sequence>MLDISNSSPKYRAKRFDLRRLLIKLSKTAEIIPSGLFLDHVLCDDRETLQIGGYADIFRGTVHGRAIALKRLRVSMVLQQNRKYIQEFSREALIWCYLQHPHILEFMGVDRATFKGFYCMVSPWMEFGSITCCMEKLDELGVQIPYARWLLEIALGLEYLHGERIVHGDLRGANILIDGQMRVRLADFGLALFADSTLTQSRAGGAIRWLCPHLLKGTVSRPEFASDVYSYGCVSTPGSALILNSPTSR</sequence>
<dbReference type="EMBL" id="JANAWD010000775">
    <property type="protein sequence ID" value="KAJ3475947.1"/>
    <property type="molecule type" value="Genomic_DNA"/>
</dbReference>
<dbReference type="Pfam" id="PF07714">
    <property type="entry name" value="PK_Tyr_Ser-Thr"/>
    <property type="match status" value="1"/>
</dbReference>
<dbReference type="GO" id="GO:0004674">
    <property type="term" value="F:protein serine/threonine kinase activity"/>
    <property type="evidence" value="ECO:0007669"/>
    <property type="project" value="TreeGrafter"/>
</dbReference>
<keyword evidence="3" id="KW-1185">Reference proteome</keyword>
<dbReference type="PANTHER" id="PTHR44329">
    <property type="entry name" value="SERINE/THREONINE-PROTEIN KINASE TNNI3K-RELATED"/>
    <property type="match status" value="1"/>
</dbReference>
<dbReference type="SUPFAM" id="SSF56112">
    <property type="entry name" value="Protein kinase-like (PK-like)"/>
    <property type="match status" value="1"/>
</dbReference>
<dbReference type="GO" id="GO:0005524">
    <property type="term" value="F:ATP binding"/>
    <property type="evidence" value="ECO:0007669"/>
    <property type="project" value="InterPro"/>
</dbReference>
<dbReference type="Gene3D" id="1.10.510.10">
    <property type="entry name" value="Transferase(Phosphotransferase) domain 1"/>
    <property type="match status" value="1"/>
</dbReference>
<reference evidence="2" key="1">
    <citation type="submission" date="2022-07" db="EMBL/GenBank/DDBJ databases">
        <title>Genome Sequence of Physisporinus lineatus.</title>
        <authorList>
            <person name="Buettner E."/>
        </authorList>
    </citation>
    <scope>NUCLEOTIDE SEQUENCE</scope>
    <source>
        <strain evidence="2">VT162</strain>
    </source>
</reference>